<keyword evidence="2" id="KW-1185">Reference proteome</keyword>
<organism evidence="1 2">
    <name type="scientific">Symbiodinium microadriaticum</name>
    <name type="common">Dinoflagellate</name>
    <name type="synonym">Zooxanthella microadriatica</name>
    <dbReference type="NCBI Taxonomy" id="2951"/>
    <lineage>
        <taxon>Eukaryota</taxon>
        <taxon>Sar</taxon>
        <taxon>Alveolata</taxon>
        <taxon>Dinophyceae</taxon>
        <taxon>Suessiales</taxon>
        <taxon>Symbiodiniaceae</taxon>
        <taxon>Symbiodinium</taxon>
    </lineage>
</organism>
<dbReference type="Proteomes" id="UP000186817">
    <property type="component" value="Unassembled WGS sequence"/>
</dbReference>
<reference evidence="1 2" key="1">
    <citation type="submission" date="2016-02" db="EMBL/GenBank/DDBJ databases">
        <title>Genome analysis of coral dinoflagellate symbionts highlights evolutionary adaptations to a symbiotic lifestyle.</title>
        <authorList>
            <person name="Aranda M."/>
            <person name="Li Y."/>
            <person name="Liew Y.J."/>
            <person name="Baumgarten S."/>
            <person name="Simakov O."/>
            <person name="Wilson M."/>
            <person name="Piel J."/>
            <person name="Ashoor H."/>
            <person name="Bougouffa S."/>
            <person name="Bajic V.B."/>
            <person name="Ryu T."/>
            <person name="Ravasi T."/>
            <person name="Bayer T."/>
            <person name="Micklem G."/>
            <person name="Kim H."/>
            <person name="Bhak J."/>
            <person name="Lajeunesse T.C."/>
            <person name="Voolstra C.R."/>
        </authorList>
    </citation>
    <scope>NUCLEOTIDE SEQUENCE [LARGE SCALE GENOMIC DNA]</scope>
    <source>
        <strain evidence="1 2">CCMP2467</strain>
    </source>
</reference>
<comment type="caution">
    <text evidence="1">The sequence shown here is derived from an EMBL/GenBank/DDBJ whole genome shotgun (WGS) entry which is preliminary data.</text>
</comment>
<dbReference type="OrthoDB" id="202825at2759"/>
<sequence length="226" mass="24964">MLAMVISMMTAGDKEDDDDDGNKDDSIVEDGKGLFPTDLVAPCPNWQSHRPPALSAFSGSTGVTARLHISLSSRLVLTVAEQWSSGEDEDAKAMTVMKLQRDTTGASLQAYLACDKNEELAANFLFDNAGISNFERLGWIRSTDEEFDIYWASVHNALALVVRWPSPLALEVQDTGSEGTPVTFSSVRPLFNPENAVKRLKVVNHYPNHYELTRKAMQIFVSPAER</sequence>
<name>A0A1Q9F1B7_SYMMI</name>
<proteinExistence type="predicted"/>
<gene>
    <name evidence="1" type="ORF">AK812_SmicGene2553</name>
</gene>
<dbReference type="AlphaFoldDB" id="A0A1Q9F1B7"/>
<dbReference type="Gene3D" id="1.10.8.10">
    <property type="entry name" value="DNA helicase RuvA subunit, C-terminal domain"/>
    <property type="match status" value="1"/>
</dbReference>
<evidence type="ECO:0000313" key="2">
    <source>
        <dbReference type="Proteomes" id="UP000186817"/>
    </source>
</evidence>
<dbReference type="EMBL" id="LSRX01000028">
    <property type="protein sequence ID" value="OLQ13433.1"/>
    <property type="molecule type" value="Genomic_DNA"/>
</dbReference>
<evidence type="ECO:0000313" key="1">
    <source>
        <dbReference type="EMBL" id="OLQ13433.1"/>
    </source>
</evidence>
<accession>A0A1Q9F1B7</accession>
<protein>
    <submittedName>
        <fullName evidence="1">Uncharacterized protein</fullName>
    </submittedName>
</protein>